<keyword evidence="4" id="KW-0186">Copper</keyword>
<dbReference type="Proteomes" id="UP000789831">
    <property type="component" value="Unassembled WGS sequence"/>
</dbReference>
<dbReference type="PANTHER" id="PTHR12483:SF115">
    <property type="entry name" value="COPPER TRANSPORT PROTEIN"/>
    <property type="match status" value="1"/>
</dbReference>
<evidence type="ECO:0000256" key="1">
    <source>
        <dbReference type="ARBA" id="ARBA00022692"/>
    </source>
</evidence>
<dbReference type="InterPro" id="IPR007274">
    <property type="entry name" value="Cop_transporter"/>
</dbReference>
<keyword evidence="1 4" id="KW-0812">Transmembrane</keyword>
<keyword evidence="4" id="KW-0813">Transport</keyword>
<gene>
    <name evidence="5" type="ORF">AGERDE_LOCUS1247</name>
</gene>
<protein>
    <recommendedName>
        <fullName evidence="4">Copper transport protein</fullName>
    </recommendedName>
</protein>
<comment type="similarity">
    <text evidence="4">Belongs to the copper transporter (Ctr) (TC 1.A.56) family. SLC31A subfamily.</text>
</comment>
<evidence type="ECO:0000256" key="2">
    <source>
        <dbReference type="ARBA" id="ARBA00022989"/>
    </source>
</evidence>
<organism evidence="5 6">
    <name type="scientific">Ambispora gerdemannii</name>
    <dbReference type="NCBI Taxonomy" id="144530"/>
    <lineage>
        <taxon>Eukaryota</taxon>
        <taxon>Fungi</taxon>
        <taxon>Fungi incertae sedis</taxon>
        <taxon>Mucoromycota</taxon>
        <taxon>Glomeromycotina</taxon>
        <taxon>Glomeromycetes</taxon>
        <taxon>Archaeosporales</taxon>
        <taxon>Ambisporaceae</taxon>
        <taxon>Ambispora</taxon>
    </lineage>
</organism>
<feature type="transmembrane region" description="Helical" evidence="4">
    <location>
        <begin position="139"/>
        <end position="155"/>
    </location>
</feature>
<dbReference type="PANTHER" id="PTHR12483">
    <property type="entry name" value="SOLUTE CARRIER FAMILY 31 COPPER TRANSPORTERS"/>
    <property type="match status" value="1"/>
</dbReference>
<evidence type="ECO:0000313" key="5">
    <source>
        <dbReference type="EMBL" id="CAG8443507.1"/>
    </source>
</evidence>
<feature type="transmembrane region" description="Helical" evidence="4">
    <location>
        <begin position="116"/>
        <end position="133"/>
    </location>
</feature>
<dbReference type="EMBL" id="CAJVPL010000081">
    <property type="protein sequence ID" value="CAG8443507.1"/>
    <property type="molecule type" value="Genomic_DNA"/>
</dbReference>
<dbReference type="Pfam" id="PF04145">
    <property type="entry name" value="Ctr"/>
    <property type="match status" value="1"/>
</dbReference>
<comment type="subcellular location">
    <subcellularLocation>
        <location evidence="4">Membrane</location>
        <topology evidence="4">Multi-pass membrane protein</topology>
    </subcellularLocation>
</comment>
<evidence type="ECO:0000256" key="3">
    <source>
        <dbReference type="ARBA" id="ARBA00023136"/>
    </source>
</evidence>
<evidence type="ECO:0000313" key="6">
    <source>
        <dbReference type="Proteomes" id="UP000789831"/>
    </source>
</evidence>
<feature type="transmembrane region" description="Helical" evidence="4">
    <location>
        <begin position="39"/>
        <end position="59"/>
    </location>
</feature>
<keyword evidence="6" id="KW-1185">Reference proteome</keyword>
<keyword evidence="4" id="KW-0406">Ion transport</keyword>
<keyword evidence="3 4" id="KW-0472">Membrane</keyword>
<dbReference type="GO" id="GO:0016020">
    <property type="term" value="C:membrane"/>
    <property type="evidence" value="ECO:0007669"/>
    <property type="project" value="UniProtKB-SubCell"/>
</dbReference>
<keyword evidence="2 4" id="KW-1133">Transmembrane helix</keyword>
<dbReference type="OrthoDB" id="161814at2759"/>
<accession>A0A9N8YRN8</accession>
<keyword evidence="4" id="KW-0187">Copper transport</keyword>
<proteinExistence type="inferred from homology"/>
<evidence type="ECO:0000256" key="4">
    <source>
        <dbReference type="RuleBase" id="RU367022"/>
    </source>
</evidence>
<dbReference type="AlphaFoldDB" id="A0A9N8YRN8"/>
<sequence length="174" mass="19766">MSYRLFEREHGEHVGYGGHEDHNPNSGADMKRSLRVDSIFELIIACLIVAAITASYEWLREYARKVDERILQGELQRLRDETSPLLGVDRSSSNENGSAVRPSIHKLTNRQQLKRSILYAVQVLISMFIMLIFMTYNAYLMTSVVVGAGIGYYCFTNRTLSLTQDTVTRSVACH</sequence>
<reference evidence="5" key="1">
    <citation type="submission" date="2021-06" db="EMBL/GenBank/DDBJ databases">
        <authorList>
            <person name="Kallberg Y."/>
            <person name="Tangrot J."/>
            <person name="Rosling A."/>
        </authorList>
    </citation>
    <scope>NUCLEOTIDE SEQUENCE</scope>
    <source>
        <strain evidence="5">MT106</strain>
    </source>
</reference>
<dbReference type="GO" id="GO:0005375">
    <property type="term" value="F:copper ion transmembrane transporter activity"/>
    <property type="evidence" value="ECO:0007669"/>
    <property type="project" value="UniProtKB-UniRule"/>
</dbReference>
<name>A0A9N8YRN8_9GLOM</name>
<comment type="caution">
    <text evidence="5">The sequence shown here is derived from an EMBL/GenBank/DDBJ whole genome shotgun (WGS) entry which is preliminary data.</text>
</comment>